<name>A0A0C2BPS0_9BURK</name>
<organism evidence="1 2">
    <name type="scientific">Noviherbaspirillum autotrophicum</name>
    <dbReference type="NCBI Taxonomy" id="709839"/>
    <lineage>
        <taxon>Bacteria</taxon>
        <taxon>Pseudomonadati</taxon>
        <taxon>Pseudomonadota</taxon>
        <taxon>Betaproteobacteria</taxon>
        <taxon>Burkholderiales</taxon>
        <taxon>Oxalobacteraceae</taxon>
        <taxon>Noviherbaspirillum</taxon>
    </lineage>
</organism>
<reference evidence="1 2" key="1">
    <citation type="submission" date="2014-12" db="EMBL/GenBank/DDBJ databases">
        <title>Denitrispirillum autotrophicum gen. nov., sp. nov., Denitrifying, Facultatively Autotrophic Bacteria Isolated from Rice Paddy Soil.</title>
        <authorList>
            <person name="Ishii S."/>
            <person name="Ashida N."/>
            <person name="Ohno H."/>
            <person name="Otsuka S."/>
            <person name="Yokota A."/>
            <person name="Senoo K."/>
        </authorList>
    </citation>
    <scope>NUCLEOTIDE SEQUENCE [LARGE SCALE GENOMIC DNA]</scope>
    <source>
        <strain evidence="1 2">TSA66</strain>
    </source>
</reference>
<proteinExistence type="predicted"/>
<keyword evidence="2" id="KW-1185">Reference proteome</keyword>
<protein>
    <submittedName>
        <fullName evidence="1">Uncharacterized protein</fullName>
    </submittedName>
</protein>
<dbReference type="Proteomes" id="UP000031572">
    <property type="component" value="Unassembled WGS sequence"/>
</dbReference>
<comment type="caution">
    <text evidence="1">The sequence shown here is derived from an EMBL/GenBank/DDBJ whole genome shotgun (WGS) entry which is preliminary data.</text>
</comment>
<dbReference type="STRING" id="709839.TSA66_24625"/>
<dbReference type="RefSeq" id="WP_040041924.1">
    <property type="nucleotide sequence ID" value="NZ_JWJG01000028.1"/>
</dbReference>
<dbReference type="AlphaFoldDB" id="A0A0C2BPS0"/>
<accession>A0A0C2BPS0</accession>
<dbReference type="OrthoDB" id="1492854at2"/>
<gene>
    <name evidence="1" type="ORF">TSA66_24625</name>
</gene>
<sequence length="228" mass="25790">MMLENALFDFCKAKLATGTGWYDWKINWDKVPAGIAKTHGNDYEQNVALKNALSADWQAGDASRRRDLEHYYIAVWGGVRTNSPDKLQMYFGNTDAENIALGKSGIASWSKALTVRDPRKHAIYDARVGAALSALQIRDRVAHPVRFPLLLSRNTLIASRNPMLKQWADEHHWPAISPSFYSDYLDLCRKTTTRLRAEVRDIDVQIYTVEMVLFAHAEALVWAALPTA</sequence>
<dbReference type="EMBL" id="JWJG01000028">
    <property type="protein sequence ID" value="KIF83295.1"/>
    <property type="molecule type" value="Genomic_DNA"/>
</dbReference>
<evidence type="ECO:0000313" key="2">
    <source>
        <dbReference type="Proteomes" id="UP000031572"/>
    </source>
</evidence>
<evidence type="ECO:0000313" key="1">
    <source>
        <dbReference type="EMBL" id="KIF83295.1"/>
    </source>
</evidence>